<dbReference type="OrthoDB" id="5322075at2759"/>
<evidence type="ECO:0000313" key="3">
    <source>
        <dbReference type="Proteomes" id="UP000277580"/>
    </source>
</evidence>
<organism evidence="2 3">
    <name type="scientific">Morchella conica CCBAS932</name>
    <dbReference type="NCBI Taxonomy" id="1392247"/>
    <lineage>
        <taxon>Eukaryota</taxon>
        <taxon>Fungi</taxon>
        <taxon>Dikarya</taxon>
        <taxon>Ascomycota</taxon>
        <taxon>Pezizomycotina</taxon>
        <taxon>Pezizomycetes</taxon>
        <taxon>Pezizales</taxon>
        <taxon>Morchellaceae</taxon>
        <taxon>Morchella</taxon>
    </lineage>
</organism>
<dbReference type="Proteomes" id="UP000277580">
    <property type="component" value="Unassembled WGS sequence"/>
</dbReference>
<dbReference type="AlphaFoldDB" id="A0A3N4L5D0"/>
<feature type="chain" id="PRO_5018228696" evidence="1">
    <location>
        <begin position="27"/>
        <end position="206"/>
    </location>
</feature>
<evidence type="ECO:0000256" key="1">
    <source>
        <dbReference type="SAM" id="SignalP"/>
    </source>
</evidence>
<reference evidence="2 3" key="1">
    <citation type="journal article" date="2018" name="Nat. Ecol. Evol.">
        <title>Pezizomycetes genomes reveal the molecular basis of ectomycorrhizal truffle lifestyle.</title>
        <authorList>
            <person name="Murat C."/>
            <person name="Payen T."/>
            <person name="Noel B."/>
            <person name="Kuo A."/>
            <person name="Morin E."/>
            <person name="Chen J."/>
            <person name="Kohler A."/>
            <person name="Krizsan K."/>
            <person name="Balestrini R."/>
            <person name="Da Silva C."/>
            <person name="Montanini B."/>
            <person name="Hainaut M."/>
            <person name="Levati E."/>
            <person name="Barry K.W."/>
            <person name="Belfiori B."/>
            <person name="Cichocki N."/>
            <person name="Clum A."/>
            <person name="Dockter R.B."/>
            <person name="Fauchery L."/>
            <person name="Guy J."/>
            <person name="Iotti M."/>
            <person name="Le Tacon F."/>
            <person name="Lindquist E.A."/>
            <person name="Lipzen A."/>
            <person name="Malagnac F."/>
            <person name="Mello A."/>
            <person name="Molinier V."/>
            <person name="Miyauchi S."/>
            <person name="Poulain J."/>
            <person name="Riccioni C."/>
            <person name="Rubini A."/>
            <person name="Sitrit Y."/>
            <person name="Splivallo R."/>
            <person name="Traeger S."/>
            <person name="Wang M."/>
            <person name="Zifcakova L."/>
            <person name="Wipf D."/>
            <person name="Zambonelli A."/>
            <person name="Paolocci F."/>
            <person name="Nowrousian M."/>
            <person name="Ottonello S."/>
            <person name="Baldrian P."/>
            <person name="Spatafora J.W."/>
            <person name="Henrissat B."/>
            <person name="Nagy L.G."/>
            <person name="Aury J.M."/>
            <person name="Wincker P."/>
            <person name="Grigoriev I.V."/>
            <person name="Bonfante P."/>
            <person name="Martin F.M."/>
        </authorList>
    </citation>
    <scope>NUCLEOTIDE SEQUENCE [LARGE SCALE GENOMIC DNA]</scope>
    <source>
        <strain evidence="2 3">CCBAS932</strain>
    </source>
</reference>
<evidence type="ECO:0000313" key="2">
    <source>
        <dbReference type="EMBL" id="RPB13245.1"/>
    </source>
</evidence>
<feature type="signal peptide" evidence="1">
    <location>
        <begin position="1"/>
        <end position="26"/>
    </location>
</feature>
<protein>
    <submittedName>
        <fullName evidence="2">Uncharacterized protein</fullName>
    </submittedName>
</protein>
<accession>A0A3N4L5D0</accession>
<name>A0A3N4L5D0_9PEZI</name>
<sequence>MMGINKLLSFLLLQILFWALPSASEALPEPVAQDYGVSTTTTTTKPTPTPTPYFKLRVWNHWRAQPHFEGTIELNFGGVFYNLTQNPEGFDVYFDQNAPGMIRQKESAAYAALIPGATNGLYTFHFVTRVRSPNVLWKYFSFRWLVCGQCSGQYLVYDLPGAGPNASSNFLMAPDTSKPGAWRVYWNNNNVNSQLPPGSVRIEILK</sequence>
<gene>
    <name evidence="2" type="ORF">P167DRAFT_564740</name>
</gene>
<keyword evidence="1" id="KW-0732">Signal</keyword>
<proteinExistence type="predicted"/>
<keyword evidence="3" id="KW-1185">Reference proteome</keyword>
<dbReference type="EMBL" id="ML119124">
    <property type="protein sequence ID" value="RPB13245.1"/>
    <property type="molecule type" value="Genomic_DNA"/>
</dbReference>
<dbReference type="InParanoid" id="A0A3N4L5D0"/>